<gene>
    <name evidence="1" type="ORF">SBFV3_gp35</name>
</gene>
<evidence type="ECO:0000313" key="2">
    <source>
        <dbReference type="Proteomes" id="UP000269193"/>
    </source>
</evidence>
<proteinExistence type="predicted"/>
<protein>
    <submittedName>
        <fullName evidence="1">Uncharacterized protein</fullName>
    </submittedName>
</protein>
<reference evidence="1 2" key="1">
    <citation type="journal article" date="2018" name="Environ. Microbiol.">
        <title>New archaeal viruses discovered by metagenomic analysis of viral communities in enrichment cultures.</title>
        <authorList>
            <person name="Liu Y."/>
            <person name="Brandt D."/>
            <person name="Ishino S."/>
            <person name="Ishino Y."/>
            <person name="Koonin E.V."/>
            <person name="Kalinowski J."/>
            <person name="Krupovic M."/>
            <person name="Prangishvili D."/>
        </authorList>
    </citation>
    <scope>NUCLEOTIDE SEQUENCE [LARGE SCALE GENOMIC DNA]</scope>
</reference>
<keyword evidence="2" id="KW-1185">Reference proteome</keyword>
<organism evidence="1 2">
    <name type="scientific">Sulfolobales Beppu filamentous virus 3</name>
    <dbReference type="NCBI Taxonomy" id="2493124"/>
    <lineage>
        <taxon>Viruses</taxon>
        <taxon>Adnaviria</taxon>
        <taxon>Zilligvirae</taxon>
        <taxon>Taleaviricota</taxon>
        <taxon>Tokiviricetes</taxon>
        <taxon>Ligamenvirales</taxon>
        <taxon>Lipothrixviridae</taxon>
        <taxon>Deltalipothrixvirus</taxon>
        <taxon>Deltalipothrixvirus beppuense</taxon>
        <taxon>Deltalipothrixvirus SBFV3</taxon>
    </lineage>
</organism>
<sequence length="267" mass="28559">MTLSVQYLSAVSTAIVLGVNTNNTVTYYYYYSSAYSSTQLTVSTLPPTGIVAVLKNDGVIVTKLDGIVNSVTVNNGNTPNGSPSSATVSVVFVDSSPSSYTFNEVEIYTVINGTLYNSISYQYVGTVSKSSSEIVTVNYELQISNAPSYYVTFCFLYLLVPNLQQYNVFPFNTYPGIATYSLSGVSGSVSFVSFIITQDSFEVLLTITTTGGGYATINAYTTPFIQGAVTPQPTSAELVFSATLPVTLPQTNTPTSYPVAVGIEYEV</sequence>
<evidence type="ECO:0000313" key="1">
    <source>
        <dbReference type="EMBL" id="AZI75870.1"/>
    </source>
</evidence>
<accession>A0A3Q8Q3V6</accession>
<name>A0A3Q8Q3V6_9VIRU</name>
<dbReference type="EMBL" id="MK064564">
    <property type="protein sequence ID" value="AZI75870.1"/>
    <property type="molecule type" value="Genomic_DNA"/>
</dbReference>
<dbReference type="Proteomes" id="UP000269193">
    <property type="component" value="Segment"/>
</dbReference>